<keyword evidence="1" id="KW-0472">Membrane</keyword>
<keyword evidence="1" id="KW-1133">Transmembrane helix</keyword>
<evidence type="ECO:0000313" key="2">
    <source>
        <dbReference type="EMBL" id="KTW28061.1"/>
    </source>
</evidence>
<dbReference type="OrthoDB" id="5399341at2759"/>
<comment type="caution">
    <text evidence="2">The sequence shown here is derived from an EMBL/GenBank/DDBJ whole genome shotgun (WGS) entry which is preliminary data.</text>
</comment>
<evidence type="ECO:0000313" key="3">
    <source>
        <dbReference type="Proteomes" id="UP000054454"/>
    </source>
</evidence>
<keyword evidence="1" id="KW-0812">Transmembrane</keyword>
<dbReference type="AlphaFoldDB" id="A0A0W4ZI60"/>
<accession>A0A0W4ZI60</accession>
<gene>
    <name evidence="2" type="ORF">T552_01923</name>
</gene>
<keyword evidence="3" id="KW-1185">Reference proteome</keyword>
<organism evidence="2 3">
    <name type="scientific">Pneumocystis carinii (strain B80)</name>
    <name type="common">Rat pneumocystis pneumonia agent</name>
    <name type="synonym">Pneumocystis carinii f. sp. carinii</name>
    <dbReference type="NCBI Taxonomy" id="1408658"/>
    <lineage>
        <taxon>Eukaryota</taxon>
        <taxon>Fungi</taxon>
        <taxon>Dikarya</taxon>
        <taxon>Ascomycota</taxon>
        <taxon>Taphrinomycotina</taxon>
        <taxon>Pneumocystomycetes</taxon>
        <taxon>Pneumocystaceae</taxon>
        <taxon>Pneumocystis</taxon>
    </lineage>
</organism>
<sequence>MKIVLWKEPERSCNLQNKSNKKKWIKNIIWHKQKKDTCNINNISNDRIGINRYSFFGFSEKFLKKTLLRDKIIDSSFNHESADIIPFDNLKRRDIFLWSRKISPDFLSYLLTLKQKDFDLILSSLYYLNENIKKNPLFLSKEAYFNSMESIKTNQKSKLYILKQSFYTFNYHSKLWLTVYIPKTIRWFVYMWILFVITFALYEFDRILNIIEKGINTWYSDYGFLEKNPLDYD</sequence>
<dbReference type="RefSeq" id="XP_018225770.1">
    <property type="nucleotide sequence ID" value="XM_018370484.1"/>
</dbReference>
<dbReference type="VEuPathDB" id="FungiDB:T552_01923"/>
<protein>
    <submittedName>
        <fullName evidence="2">Uncharacterized protein</fullName>
    </submittedName>
</protein>
<dbReference type="Proteomes" id="UP000054454">
    <property type="component" value="Unassembled WGS sequence"/>
</dbReference>
<dbReference type="GeneID" id="28936687"/>
<reference evidence="3" key="1">
    <citation type="journal article" date="2016" name="Nat. Commun.">
        <title>Genome analysis of three Pneumocystis species reveals adaptation mechanisms to life exclusively in mammalian hosts.</title>
        <authorList>
            <person name="Ma L."/>
            <person name="Chen Z."/>
            <person name="Huang D.W."/>
            <person name="Kutty G."/>
            <person name="Ishihara M."/>
            <person name="Wang H."/>
            <person name="Abouelleil A."/>
            <person name="Bishop L."/>
            <person name="Davey E."/>
            <person name="Deng R."/>
            <person name="Deng X."/>
            <person name="Fan L."/>
            <person name="Fantoni G."/>
            <person name="Fitzgerald M."/>
            <person name="Gogineni E."/>
            <person name="Goldberg J.M."/>
            <person name="Handley G."/>
            <person name="Hu X."/>
            <person name="Huber C."/>
            <person name="Jiao X."/>
            <person name="Jones K."/>
            <person name="Levin J.Z."/>
            <person name="Liu Y."/>
            <person name="Macdonald P."/>
            <person name="Melnikov A."/>
            <person name="Raley C."/>
            <person name="Sassi M."/>
            <person name="Sherman B.T."/>
            <person name="Song X."/>
            <person name="Sykes S."/>
            <person name="Tran B."/>
            <person name="Walsh L."/>
            <person name="Xia Y."/>
            <person name="Yang J."/>
            <person name="Young S."/>
            <person name="Zeng Q."/>
            <person name="Zheng X."/>
            <person name="Stephens R."/>
            <person name="Nusbaum C."/>
            <person name="Birren B.W."/>
            <person name="Azadi P."/>
            <person name="Lempicki R.A."/>
            <person name="Cuomo C.A."/>
            <person name="Kovacs J.A."/>
        </authorList>
    </citation>
    <scope>NUCLEOTIDE SEQUENCE [LARGE SCALE GENOMIC DNA]</scope>
    <source>
        <strain evidence="3">B80</strain>
    </source>
</reference>
<proteinExistence type="predicted"/>
<feature type="transmembrane region" description="Helical" evidence="1">
    <location>
        <begin position="187"/>
        <end position="204"/>
    </location>
</feature>
<dbReference type="EMBL" id="LFVZ01000008">
    <property type="protein sequence ID" value="KTW28061.1"/>
    <property type="molecule type" value="Genomic_DNA"/>
</dbReference>
<evidence type="ECO:0000256" key="1">
    <source>
        <dbReference type="SAM" id="Phobius"/>
    </source>
</evidence>
<name>A0A0W4ZI60_PNEC8</name>